<dbReference type="STRING" id="313368.SAMN04488012_10574"/>
<protein>
    <submittedName>
        <fullName evidence="2">Uncharacterized protein</fullName>
    </submittedName>
</protein>
<organism evidence="2 3">
    <name type="scientific">Palleronia salina</name>
    <dbReference type="NCBI Taxonomy" id="313368"/>
    <lineage>
        <taxon>Bacteria</taxon>
        <taxon>Pseudomonadati</taxon>
        <taxon>Pseudomonadota</taxon>
        <taxon>Alphaproteobacteria</taxon>
        <taxon>Rhodobacterales</taxon>
        <taxon>Roseobacteraceae</taxon>
        <taxon>Palleronia</taxon>
    </lineage>
</organism>
<sequence>MTSNIEKGRETARRAENWAAEIEESGRTDEFVRAGALNRSLVAERLDFSRSAWQTNPGLKALAARLDATWGDGKLTPAERVSALIAERRSAGDPLPVLEGALVLREIADLAGLHYTEMARKDVRAVLSSYAEKHGVAMGSAGTVALEEDITPSSPDPTEMVPASRLREAQLRLSKAERRLAELRAENAKLRAQLMRGDEVAELIAMGARVSPKGRS</sequence>
<dbReference type="EMBL" id="FQZA01000005">
    <property type="protein sequence ID" value="SHJ13010.1"/>
    <property type="molecule type" value="Genomic_DNA"/>
</dbReference>
<reference evidence="2 3" key="1">
    <citation type="submission" date="2016-11" db="EMBL/GenBank/DDBJ databases">
        <authorList>
            <person name="Jaros S."/>
            <person name="Januszkiewicz K."/>
            <person name="Wedrychowicz H."/>
        </authorList>
    </citation>
    <scope>NUCLEOTIDE SEQUENCE [LARGE SCALE GENOMIC DNA]</scope>
    <source>
        <strain evidence="2 3">DSM 26892</strain>
    </source>
</reference>
<dbReference type="RefSeq" id="WP_139250829.1">
    <property type="nucleotide sequence ID" value="NZ_FQZA01000005.1"/>
</dbReference>
<dbReference type="Proteomes" id="UP000184040">
    <property type="component" value="Unassembled WGS sequence"/>
</dbReference>
<feature type="coiled-coil region" evidence="1">
    <location>
        <begin position="166"/>
        <end position="200"/>
    </location>
</feature>
<keyword evidence="1" id="KW-0175">Coiled coil</keyword>
<proteinExistence type="predicted"/>
<name>A0A1M6GSW3_9RHOB</name>
<evidence type="ECO:0000313" key="3">
    <source>
        <dbReference type="Proteomes" id="UP000184040"/>
    </source>
</evidence>
<evidence type="ECO:0000256" key="1">
    <source>
        <dbReference type="SAM" id="Coils"/>
    </source>
</evidence>
<accession>A0A1M6GSW3</accession>
<dbReference type="AlphaFoldDB" id="A0A1M6GSW3"/>
<keyword evidence="3" id="KW-1185">Reference proteome</keyword>
<evidence type="ECO:0000313" key="2">
    <source>
        <dbReference type="EMBL" id="SHJ13010.1"/>
    </source>
</evidence>
<gene>
    <name evidence="2" type="ORF">SAMN04488012_10574</name>
</gene>